<dbReference type="GO" id="GO:0050152">
    <property type="term" value="F:omega-amidase activity"/>
    <property type="evidence" value="ECO:0007669"/>
    <property type="project" value="UniProtKB-EC"/>
</dbReference>
<dbReference type="FunFam" id="3.60.110.10:FF:000004">
    <property type="entry name" value="Carbon-nitrogen hydrolase"/>
    <property type="match status" value="1"/>
</dbReference>
<dbReference type="Proteomes" id="UP000199634">
    <property type="component" value="Unassembled WGS sequence"/>
</dbReference>
<protein>
    <recommendedName>
        <fullName evidence="5">Omega-amidase YafV</fullName>
        <ecNumber evidence="3">3.5.1.3</ecNumber>
    </recommendedName>
</protein>
<reference evidence="7 8" key="1">
    <citation type="submission" date="2016-10" db="EMBL/GenBank/DDBJ databases">
        <authorList>
            <person name="de Groot N.N."/>
        </authorList>
    </citation>
    <scope>NUCLEOTIDE SEQUENCE [LARGE SCALE GENOMIC DNA]</scope>
    <source>
        <strain evidence="7 8">CGMCC 1.10825</strain>
    </source>
</reference>
<dbReference type="EMBL" id="FNXE01000046">
    <property type="protein sequence ID" value="SEH98175.1"/>
    <property type="molecule type" value="Genomic_DNA"/>
</dbReference>
<sequence>MKIALLQLDTLWEDKVANLENVTELIGSLPDDVDLVVLPEMFTTGFTMNPEVVAEEEQGKTLQIIQELALNKQTAITGSWVVKEENNYYNRLFFVFPNKSYKTYNKRHLFTLAGEEKVYKPGNKKLIVSYKGWNICPLVCYDLRFPVYSRIVNQNYDLLVYVASWPDRRIDAWDALLKARAIENMSYVVAVNRCGTDPNSVFYSGHSQALDYMGSYLQPPMTNENVKIITIEKEPFLKARTKLAFLNDTDNFEIK</sequence>
<dbReference type="AlphaFoldDB" id="A0A1H6MG41"/>
<organism evidence="7 8">
    <name type="scientific">Paenimyroides marinum</name>
    <dbReference type="NCBI Taxonomy" id="1159016"/>
    <lineage>
        <taxon>Bacteria</taxon>
        <taxon>Pseudomonadati</taxon>
        <taxon>Bacteroidota</taxon>
        <taxon>Flavobacteriia</taxon>
        <taxon>Flavobacteriales</taxon>
        <taxon>Flavobacteriaceae</taxon>
        <taxon>Paenimyroides</taxon>
    </lineage>
</organism>
<dbReference type="InterPro" id="IPR036526">
    <property type="entry name" value="C-N_Hydrolase_sf"/>
</dbReference>
<dbReference type="InterPro" id="IPR003010">
    <property type="entry name" value="C-N_Hydrolase"/>
</dbReference>
<evidence type="ECO:0000256" key="5">
    <source>
        <dbReference type="ARBA" id="ARBA00072139"/>
    </source>
</evidence>
<name>A0A1H6MG41_9FLAO</name>
<evidence type="ECO:0000313" key="8">
    <source>
        <dbReference type="Proteomes" id="UP000199634"/>
    </source>
</evidence>
<evidence type="ECO:0000259" key="6">
    <source>
        <dbReference type="PROSITE" id="PS50263"/>
    </source>
</evidence>
<feature type="domain" description="CN hydrolase" evidence="6">
    <location>
        <begin position="1"/>
        <end position="235"/>
    </location>
</feature>
<evidence type="ECO:0000313" key="7">
    <source>
        <dbReference type="EMBL" id="SEH98175.1"/>
    </source>
</evidence>
<gene>
    <name evidence="7" type="ORF">SAMN02927937_02525</name>
</gene>
<dbReference type="RefSeq" id="WP_091101711.1">
    <property type="nucleotide sequence ID" value="NZ_FNXE01000046.1"/>
</dbReference>
<dbReference type="GO" id="GO:0106008">
    <property type="term" value="F:2-oxoglutaramate amidase activity"/>
    <property type="evidence" value="ECO:0007669"/>
    <property type="project" value="TreeGrafter"/>
</dbReference>
<evidence type="ECO:0000256" key="3">
    <source>
        <dbReference type="ARBA" id="ARBA00039118"/>
    </source>
</evidence>
<dbReference type="InterPro" id="IPR052737">
    <property type="entry name" value="Omega-amidase_YafV"/>
</dbReference>
<dbReference type="PROSITE" id="PS50263">
    <property type="entry name" value="CN_HYDROLASE"/>
    <property type="match status" value="1"/>
</dbReference>
<proteinExistence type="inferred from homology"/>
<comment type="catalytic activity">
    <reaction evidence="4">
        <text>a monoamide of a dicarboxylate + H2O = a dicarboxylate + NH4(+)</text>
        <dbReference type="Rhea" id="RHEA:11716"/>
        <dbReference type="ChEBI" id="CHEBI:15377"/>
        <dbReference type="ChEBI" id="CHEBI:28938"/>
        <dbReference type="ChEBI" id="CHEBI:28965"/>
        <dbReference type="ChEBI" id="CHEBI:77450"/>
        <dbReference type="EC" id="3.5.1.3"/>
    </reaction>
</comment>
<dbReference type="Gene3D" id="3.60.110.10">
    <property type="entry name" value="Carbon-nitrogen hydrolase"/>
    <property type="match status" value="1"/>
</dbReference>
<dbReference type="EC" id="3.5.1.3" evidence="3"/>
<keyword evidence="8" id="KW-1185">Reference proteome</keyword>
<dbReference type="CDD" id="cd07575">
    <property type="entry name" value="Xc-1258_like"/>
    <property type="match status" value="1"/>
</dbReference>
<evidence type="ECO:0000256" key="1">
    <source>
        <dbReference type="ARBA" id="ARBA00010613"/>
    </source>
</evidence>
<evidence type="ECO:0000256" key="4">
    <source>
        <dbReference type="ARBA" id="ARBA00052904"/>
    </source>
</evidence>
<dbReference type="Pfam" id="PF00795">
    <property type="entry name" value="CN_hydrolase"/>
    <property type="match status" value="1"/>
</dbReference>
<accession>A0A1H6MG41</accession>
<dbReference type="SUPFAM" id="SSF56317">
    <property type="entry name" value="Carbon-nitrogen hydrolase"/>
    <property type="match status" value="1"/>
</dbReference>
<dbReference type="OrthoDB" id="9811121at2"/>
<dbReference type="PANTHER" id="PTHR47799">
    <property type="entry name" value="OMEGA-AMIDASE YAFV"/>
    <property type="match status" value="1"/>
</dbReference>
<evidence type="ECO:0000256" key="2">
    <source>
        <dbReference type="ARBA" id="ARBA00022801"/>
    </source>
</evidence>
<dbReference type="STRING" id="1159016.SAMN02927937_02525"/>
<dbReference type="PANTHER" id="PTHR47799:SF1">
    <property type="entry name" value="OMEGA-AMIDASE YAFV"/>
    <property type="match status" value="1"/>
</dbReference>
<keyword evidence="2 7" id="KW-0378">Hydrolase</keyword>
<comment type="similarity">
    <text evidence="1">Belongs to the carbon-nitrogen hydrolase superfamily. NIT1/NIT2 family.</text>
</comment>